<gene>
    <name evidence="1" type="ORF">F4820DRAFT_411662</name>
</gene>
<evidence type="ECO:0000313" key="2">
    <source>
        <dbReference type="Proteomes" id="UP001497700"/>
    </source>
</evidence>
<sequence length="309" mass="35254">MADLIRISRPWLLSPRPPRLQWRAPSPILCGLYRTISTTAPRPYAAKRGPKKTKPLKSRSGSLKKDDISQLQPNMTLLLPETLVAPPLSRYPRQPTKFAQMLWLHLRARAQSIWTVVSLKATSQPKIFTSRPLFKFHKSAAIPTAKALHVQMSAAMAHGDKDTLRSICTPELFMTLASTIDSRPKGTRVEWDLVRYDKRWRYPRIADWRVGYQPQPDGSMRLLKQAVVSIASVQRITRYDDAKGGVKIPGSERVRHMTKHLVLQAEVDNVTYEPHPWHIWGSLSEATYESYKADVENIRALMVEQTKTS</sequence>
<name>A0ACB9Z8N0_9PEZI</name>
<keyword evidence="2" id="KW-1185">Reference proteome</keyword>
<reference evidence="1 2" key="1">
    <citation type="journal article" date="2022" name="New Phytol.">
        <title>Ecological generalism drives hyperdiversity of secondary metabolite gene clusters in xylarialean endophytes.</title>
        <authorList>
            <person name="Franco M.E.E."/>
            <person name="Wisecaver J.H."/>
            <person name="Arnold A.E."/>
            <person name="Ju Y.M."/>
            <person name="Slot J.C."/>
            <person name="Ahrendt S."/>
            <person name="Moore L.P."/>
            <person name="Eastman K.E."/>
            <person name="Scott K."/>
            <person name="Konkel Z."/>
            <person name="Mondo S.J."/>
            <person name="Kuo A."/>
            <person name="Hayes R.D."/>
            <person name="Haridas S."/>
            <person name="Andreopoulos B."/>
            <person name="Riley R."/>
            <person name="LaButti K."/>
            <person name="Pangilinan J."/>
            <person name="Lipzen A."/>
            <person name="Amirebrahimi M."/>
            <person name="Yan J."/>
            <person name="Adam C."/>
            <person name="Keymanesh K."/>
            <person name="Ng V."/>
            <person name="Louie K."/>
            <person name="Northen T."/>
            <person name="Drula E."/>
            <person name="Henrissat B."/>
            <person name="Hsieh H.M."/>
            <person name="Youens-Clark K."/>
            <person name="Lutzoni F."/>
            <person name="Miadlikowska J."/>
            <person name="Eastwood D.C."/>
            <person name="Hamelin R.C."/>
            <person name="Grigoriev I.V."/>
            <person name="U'Ren J.M."/>
        </authorList>
    </citation>
    <scope>NUCLEOTIDE SEQUENCE [LARGE SCALE GENOMIC DNA]</scope>
    <source>
        <strain evidence="1 2">CBS 119005</strain>
    </source>
</reference>
<proteinExistence type="predicted"/>
<dbReference type="Proteomes" id="UP001497700">
    <property type="component" value="Unassembled WGS sequence"/>
</dbReference>
<dbReference type="EMBL" id="MU393441">
    <property type="protein sequence ID" value="KAI4868134.1"/>
    <property type="molecule type" value="Genomic_DNA"/>
</dbReference>
<protein>
    <submittedName>
        <fullName evidence="1">Uncharacterized protein</fullName>
    </submittedName>
</protein>
<evidence type="ECO:0000313" key="1">
    <source>
        <dbReference type="EMBL" id="KAI4868134.1"/>
    </source>
</evidence>
<accession>A0ACB9Z8N0</accession>
<comment type="caution">
    <text evidence="1">The sequence shown here is derived from an EMBL/GenBank/DDBJ whole genome shotgun (WGS) entry which is preliminary data.</text>
</comment>
<organism evidence="1 2">
    <name type="scientific">Hypoxylon rubiginosum</name>
    <dbReference type="NCBI Taxonomy" id="110542"/>
    <lineage>
        <taxon>Eukaryota</taxon>
        <taxon>Fungi</taxon>
        <taxon>Dikarya</taxon>
        <taxon>Ascomycota</taxon>
        <taxon>Pezizomycotina</taxon>
        <taxon>Sordariomycetes</taxon>
        <taxon>Xylariomycetidae</taxon>
        <taxon>Xylariales</taxon>
        <taxon>Hypoxylaceae</taxon>
        <taxon>Hypoxylon</taxon>
    </lineage>
</organism>